<dbReference type="InterPro" id="IPR029063">
    <property type="entry name" value="SAM-dependent_MTases_sf"/>
</dbReference>
<accession>A0ABR4U823</accession>
<dbReference type="EC" id="2.1.1.72" evidence="3"/>
<evidence type="ECO:0000256" key="7">
    <source>
        <dbReference type="ARBA" id="ARBA00022747"/>
    </source>
</evidence>
<evidence type="ECO:0000256" key="8">
    <source>
        <dbReference type="ARBA" id="ARBA00023125"/>
    </source>
</evidence>
<protein>
    <recommendedName>
        <fullName evidence="3">site-specific DNA-methyltransferase (adenine-specific)</fullName>
        <ecNumber evidence="3">2.1.1.72</ecNumber>
    </recommendedName>
</protein>
<evidence type="ECO:0000256" key="3">
    <source>
        <dbReference type="ARBA" id="ARBA00011900"/>
    </source>
</evidence>
<keyword evidence="6" id="KW-0949">S-adenosyl-L-methionine</keyword>
<keyword evidence="5" id="KW-0808">Transferase</keyword>
<dbReference type="CDD" id="cd02440">
    <property type="entry name" value="AdoMet_MTases"/>
    <property type="match status" value="1"/>
</dbReference>
<dbReference type="PANTHER" id="PTHR42933:SF3">
    <property type="entry name" value="TYPE I RESTRICTION ENZYME MJAVIII METHYLASE SUBUNIT"/>
    <property type="match status" value="1"/>
</dbReference>
<dbReference type="InterPro" id="IPR000055">
    <property type="entry name" value="Restrct_endonuc_typeI_TRD"/>
</dbReference>
<evidence type="ECO:0000256" key="5">
    <source>
        <dbReference type="ARBA" id="ARBA00022679"/>
    </source>
</evidence>
<comment type="similarity">
    <text evidence="1">Belongs to the N(4)/N(6)-methyltransferase family.</text>
</comment>
<gene>
    <name evidence="13" type="ORF">CR62_06385</name>
</gene>
<evidence type="ECO:0000313" key="13">
    <source>
        <dbReference type="EMBL" id="KFB88192.1"/>
    </source>
</evidence>
<evidence type="ECO:0000259" key="12">
    <source>
        <dbReference type="Pfam" id="PF02384"/>
    </source>
</evidence>
<dbReference type="PRINTS" id="PR00507">
    <property type="entry name" value="N12N6MTFRASE"/>
</dbReference>
<evidence type="ECO:0000259" key="11">
    <source>
        <dbReference type="Pfam" id="PF01420"/>
    </source>
</evidence>
<dbReference type="SUPFAM" id="SSF53335">
    <property type="entry name" value="S-adenosyl-L-methionine-dependent methyltransferases"/>
    <property type="match status" value="1"/>
</dbReference>
<comment type="similarity">
    <text evidence="2">Belongs to the type-I restriction system S methylase family.</text>
</comment>
<dbReference type="Gene3D" id="3.90.220.20">
    <property type="entry name" value="DNA methylase specificity domains"/>
    <property type="match status" value="1"/>
</dbReference>
<sequence length="875" mass="98479">MFLIDFLDVNYTAKNEADVQHYAKAKLESAEFNYDVHQHKVGIPKIDSAFPSKASADGKGRPDLLLCCKDTSYPVCVWENKDPSVSVITALNEAKFYIEGLFRNLPLEPSLPRIAVGFNGIELISEFYTNEHKWVQIKNKGSVAKDCFFNSIIIRNGISNHGSFLAEKGWATASDLRELLPKLKNIYRYIPSLTQGRKPIDFTIALLTLRMLVERNPAWGSWSEQPSFAVGVSDNDFAVRERFKTLADRILSDEKLNKKYGEIFNFKENNDGDEISFSFTNTLNSIPTKFDNFDKIFSLLDYLPPLEHSDFDIFGEVYQSIGDNATKKALGQFFTGRHVISSILPILMKRSGLDEDEDKVKSIKVCDPACGTGGFLTELFRIIKGNFTFTEKELKRLSKSAFYGFDLSHANASRASVNMYFAGDGFSKIEGGRDSLKDDFLEDYEGYFDMVVTNPPYGKSSHGRAEEAFLNLVINIIKPGGWGVMVLPTGVLENPRSTNTRFNLLKHCWVSDSISLPKHTFAPYTQQKTAVIIFRKRKKAIPVANGDISGLSEEIKNERIGYFIVDNDGYANSDKRYPTNVKSASGEFLHNDLSQWLDNYGNKQQSLIYNALINQIPVGNRLSEFGEPLGKKYLNMSYDDCFHPIHRDLSLLPDSYLRKEHDEISFDDYQSRISVIEDYLAGKNESLNGRFIEELTELTTLPVIYDKETAYTQSRVADLFTITKGSQGFTEEVIYSNFDTNGIDVYGGGVKVTGYKVKENTLNNRGIRVKIFEAPAIVVSMDGSSGSLQVIRSGKFTANHHAAVLKPKDKSTDLDWFVQSVGVSLKKEASNQEGSATLTKDRLENHPVNIPTPNEKVAYIGEMRRRLLNLLAKFS</sequence>
<name>A0ABR4U823_9GAMM</name>
<dbReference type="InterPro" id="IPR051537">
    <property type="entry name" value="DNA_Adenine_Mtase"/>
</dbReference>
<reference evidence="13 14" key="1">
    <citation type="submission" date="2014-03" db="EMBL/GenBank/DDBJ databases">
        <title>Draft genome sequence of the Serratia grimesii strain a2.</title>
        <authorList>
            <person name="Toymentseva A."/>
            <person name="Kazakov S."/>
            <person name="Giliazeva A."/>
            <person name="Ismagilova R."/>
            <person name="Shah R."/>
            <person name="Sharipova M."/>
            <person name="Khaitlina S."/>
            <person name="Mardanova A."/>
        </authorList>
    </citation>
    <scope>NUCLEOTIDE SEQUENCE [LARGE SCALE GENOMIC DNA]</scope>
    <source>
        <strain evidence="13 14">A2</strain>
    </source>
</reference>
<dbReference type="PANTHER" id="PTHR42933">
    <property type="entry name" value="SLR6095 PROTEIN"/>
    <property type="match status" value="1"/>
</dbReference>
<evidence type="ECO:0000256" key="9">
    <source>
        <dbReference type="ARBA" id="ARBA00047942"/>
    </source>
</evidence>
<dbReference type="InterPro" id="IPR003356">
    <property type="entry name" value="DNA_methylase_A-5"/>
</dbReference>
<proteinExistence type="inferred from homology"/>
<dbReference type="InterPro" id="IPR002052">
    <property type="entry name" value="DNA_methylase_N6_adenine_CS"/>
</dbReference>
<dbReference type="Pfam" id="PF02384">
    <property type="entry name" value="N6_Mtase"/>
    <property type="match status" value="1"/>
</dbReference>
<dbReference type="Proteomes" id="UP000028721">
    <property type="component" value="Unassembled WGS sequence"/>
</dbReference>
<evidence type="ECO:0000256" key="6">
    <source>
        <dbReference type="ARBA" id="ARBA00022691"/>
    </source>
</evidence>
<evidence type="ECO:0000256" key="10">
    <source>
        <dbReference type="SAM" id="MobiDB-lite"/>
    </source>
</evidence>
<feature type="domain" description="Type I restriction modification DNA specificity" evidence="11">
    <location>
        <begin position="714"/>
        <end position="855"/>
    </location>
</feature>
<organism evidence="13 14">
    <name type="scientific">Serratia grimesii</name>
    <dbReference type="NCBI Taxonomy" id="82995"/>
    <lineage>
        <taxon>Bacteria</taxon>
        <taxon>Pseudomonadati</taxon>
        <taxon>Pseudomonadota</taxon>
        <taxon>Gammaproteobacteria</taxon>
        <taxon>Enterobacterales</taxon>
        <taxon>Yersiniaceae</taxon>
        <taxon>Serratia</taxon>
    </lineage>
</organism>
<dbReference type="EMBL" id="JGVP01000017">
    <property type="protein sequence ID" value="KFB88192.1"/>
    <property type="molecule type" value="Genomic_DNA"/>
</dbReference>
<evidence type="ECO:0000256" key="1">
    <source>
        <dbReference type="ARBA" id="ARBA00006594"/>
    </source>
</evidence>
<dbReference type="SUPFAM" id="SSF116734">
    <property type="entry name" value="DNA methylase specificity domain"/>
    <property type="match status" value="1"/>
</dbReference>
<keyword evidence="8" id="KW-0238">DNA-binding</keyword>
<dbReference type="Gene3D" id="3.40.50.150">
    <property type="entry name" value="Vaccinia Virus protein VP39"/>
    <property type="match status" value="1"/>
</dbReference>
<keyword evidence="4" id="KW-0489">Methyltransferase</keyword>
<evidence type="ECO:0000313" key="14">
    <source>
        <dbReference type="Proteomes" id="UP000028721"/>
    </source>
</evidence>
<dbReference type="Pfam" id="PF01420">
    <property type="entry name" value="Methylase_S"/>
    <property type="match status" value="1"/>
</dbReference>
<comment type="catalytic activity">
    <reaction evidence="9">
        <text>a 2'-deoxyadenosine in DNA + S-adenosyl-L-methionine = an N(6)-methyl-2'-deoxyadenosine in DNA + S-adenosyl-L-homocysteine + H(+)</text>
        <dbReference type="Rhea" id="RHEA:15197"/>
        <dbReference type="Rhea" id="RHEA-COMP:12418"/>
        <dbReference type="Rhea" id="RHEA-COMP:12419"/>
        <dbReference type="ChEBI" id="CHEBI:15378"/>
        <dbReference type="ChEBI" id="CHEBI:57856"/>
        <dbReference type="ChEBI" id="CHEBI:59789"/>
        <dbReference type="ChEBI" id="CHEBI:90615"/>
        <dbReference type="ChEBI" id="CHEBI:90616"/>
        <dbReference type="EC" id="2.1.1.72"/>
    </reaction>
</comment>
<evidence type="ECO:0000256" key="2">
    <source>
        <dbReference type="ARBA" id="ARBA00010923"/>
    </source>
</evidence>
<comment type="caution">
    <text evidence="13">The sequence shown here is derived from an EMBL/GenBank/DDBJ whole genome shotgun (WGS) entry which is preliminary data.</text>
</comment>
<dbReference type="PROSITE" id="PS00092">
    <property type="entry name" value="N6_MTASE"/>
    <property type="match status" value="1"/>
</dbReference>
<feature type="region of interest" description="Disordered" evidence="10">
    <location>
        <begin position="829"/>
        <end position="850"/>
    </location>
</feature>
<dbReference type="InterPro" id="IPR044946">
    <property type="entry name" value="Restrct_endonuc_typeI_TRD_sf"/>
</dbReference>
<keyword evidence="7" id="KW-0680">Restriction system</keyword>
<feature type="domain" description="DNA methylase adenine-specific" evidence="12">
    <location>
        <begin position="311"/>
        <end position="544"/>
    </location>
</feature>
<evidence type="ECO:0000256" key="4">
    <source>
        <dbReference type="ARBA" id="ARBA00022603"/>
    </source>
</evidence>
<keyword evidence="14" id="KW-1185">Reference proteome</keyword>